<dbReference type="GO" id="GO:0003677">
    <property type="term" value="F:DNA binding"/>
    <property type="evidence" value="ECO:0007669"/>
    <property type="project" value="UniProtKB-KW"/>
</dbReference>
<evidence type="ECO:0000256" key="1">
    <source>
        <dbReference type="ARBA" id="ARBA00023125"/>
    </source>
</evidence>
<gene>
    <name evidence="2" type="primary">higA</name>
    <name evidence="2" type="ORF">EXY23_12015</name>
</gene>
<reference evidence="2 3" key="1">
    <citation type="submission" date="2019-03" db="EMBL/GenBank/DDBJ databases">
        <title>Paracraurococcus aquatilis NE82 genome sequence.</title>
        <authorList>
            <person name="Zhao Y."/>
            <person name="Du Z."/>
        </authorList>
    </citation>
    <scope>NUCLEOTIDE SEQUENCE [LARGE SCALE GENOMIC DNA]</scope>
    <source>
        <strain evidence="2 3">NE82</strain>
    </source>
</reference>
<keyword evidence="1" id="KW-0238">DNA-binding</keyword>
<dbReference type="InterPro" id="IPR013430">
    <property type="entry name" value="Toxin_antidote_HigA"/>
</dbReference>
<dbReference type="InterPro" id="IPR010982">
    <property type="entry name" value="Lambda_DNA-bd_dom_sf"/>
</dbReference>
<organism evidence="2 3">
    <name type="scientific">Roseicella aquatilis</name>
    <dbReference type="NCBI Taxonomy" id="2527868"/>
    <lineage>
        <taxon>Bacteria</taxon>
        <taxon>Pseudomonadati</taxon>
        <taxon>Pseudomonadota</taxon>
        <taxon>Alphaproteobacteria</taxon>
        <taxon>Acetobacterales</taxon>
        <taxon>Roseomonadaceae</taxon>
        <taxon>Roseicella</taxon>
    </lineage>
</organism>
<dbReference type="AlphaFoldDB" id="A0A4R4DL32"/>
<comment type="caution">
    <text evidence="2">The sequence shown here is derived from an EMBL/GenBank/DDBJ whole genome shotgun (WGS) entry which is preliminary data.</text>
</comment>
<evidence type="ECO:0000313" key="3">
    <source>
        <dbReference type="Proteomes" id="UP000295023"/>
    </source>
</evidence>
<dbReference type="PANTHER" id="PTHR36924">
    <property type="entry name" value="ANTITOXIN HIGA-1"/>
    <property type="match status" value="1"/>
</dbReference>
<dbReference type="PANTHER" id="PTHR36924:SF1">
    <property type="entry name" value="ANTITOXIN HIGA-1"/>
    <property type="match status" value="1"/>
</dbReference>
<dbReference type="Proteomes" id="UP000295023">
    <property type="component" value="Unassembled WGS sequence"/>
</dbReference>
<dbReference type="NCBIfam" id="TIGR02607">
    <property type="entry name" value="antidote_HigA"/>
    <property type="match status" value="1"/>
</dbReference>
<proteinExistence type="predicted"/>
<dbReference type="OrthoDB" id="3174593at2"/>
<protein>
    <submittedName>
        <fullName evidence="2">Addiction module antidote protein, HigA family</fullName>
    </submittedName>
</protein>
<dbReference type="Gene3D" id="1.10.260.40">
    <property type="entry name" value="lambda repressor-like DNA-binding domains"/>
    <property type="match status" value="1"/>
</dbReference>
<name>A0A4R4DL32_9PROT</name>
<dbReference type="EMBL" id="SKBM01000010">
    <property type="protein sequence ID" value="TCZ61267.1"/>
    <property type="molecule type" value="Genomic_DNA"/>
</dbReference>
<dbReference type="RefSeq" id="WP_132289071.1">
    <property type="nucleotide sequence ID" value="NZ_SKBM01000010.1"/>
</dbReference>
<sequence length="107" mass="11481">MPKEYPVTAAPRMRPPHPGETLREDVLPALGVSVTAAARELGISRQMLHAILAERAPVTAEMAVRLGKWCGNGPHLWLAMQRDHDLAEASARLAATVAAIPTRTEAA</sequence>
<evidence type="ECO:0000313" key="2">
    <source>
        <dbReference type="EMBL" id="TCZ61267.1"/>
    </source>
</evidence>
<keyword evidence="3" id="KW-1185">Reference proteome</keyword>
<accession>A0A4R4DL32</accession>
<dbReference type="SUPFAM" id="SSF47413">
    <property type="entry name" value="lambda repressor-like DNA-binding domains"/>
    <property type="match status" value="1"/>
</dbReference>